<dbReference type="OrthoDB" id="1882605at2759"/>
<evidence type="ECO:0000313" key="1">
    <source>
        <dbReference type="EMBL" id="MBA0734539.1"/>
    </source>
</evidence>
<evidence type="ECO:0008006" key="3">
    <source>
        <dbReference type="Google" id="ProtNLM"/>
    </source>
</evidence>
<comment type="caution">
    <text evidence="1">The sequence shown here is derived from an EMBL/GenBank/DDBJ whole genome shotgun (WGS) entry which is preliminary data.</text>
</comment>
<evidence type="ECO:0000313" key="2">
    <source>
        <dbReference type="Proteomes" id="UP000593579"/>
    </source>
</evidence>
<proteinExistence type="predicted"/>
<sequence length="44" mass="4892">MVHLSIENDTKGLYLFVNSPDGLVIPGVAIYDTMLCNQMCIQYA</sequence>
<dbReference type="Gene3D" id="3.90.226.10">
    <property type="entry name" value="2-enoyl-CoA Hydratase, Chain A, domain 1"/>
    <property type="match status" value="1"/>
</dbReference>
<gene>
    <name evidence="1" type="ORF">Gogos_018440</name>
</gene>
<dbReference type="Pfam" id="PF00574">
    <property type="entry name" value="CLP_protease"/>
    <property type="match status" value="1"/>
</dbReference>
<dbReference type="SUPFAM" id="SSF52096">
    <property type="entry name" value="ClpP/crotonase"/>
    <property type="match status" value="1"/>
</dbReference>
<dbReference type="AlphaFoldDB" id="A0A7J9BF80"/>
<protein>
    <recommendedName>
        <fullName evidence="3">ATP-dependent Clp protease proteolytic subunit</fullName>
    </recommendedName>
</protein>
<dbReference type="InterPro" id="IPR029045">
    <property type="entry name" value="ClpP/crotonase-like_dom_sf"/>
</dbReference>
<dbReference type="InterPro" id="IPR023562">
    <property type="entry name" value="ClpP/TepA"/>
</dbReference>
<reference evidence="1 2" key="1">
    <citation type="journal article" date="2019" name="Genome Biol. Evol.">
        <title>Insights into the evolution of the New World diploid cottons (Gossypium, subgenus Houzingenia) based on genome sequencing.</title>
        <authorList>
            <person name="Grover C.E."/>
            <person name="Arick M.A. 2nd"/>
            <person name="Thrash A."/>
            <person name="Conover J.L."/>
            <person name="Sanders W.S."/>
            <person name="Peterson D.G."/>
            <person name="Frelichowski J.E."/>
            <person name="Scheffler J.A."/>
            <person name="Scheffler B.E."/>
            <person name="Wendel J.F."/>
        </authorList>
    </citation>
    <scope>NUCLEOTIDE SEQUENCE [LARGE SCALE GENOMIC DNA]</scope>
    <source>
        <strain evidence="1">5</strain>
        <tissue evidence="1">Leaf</tissue>
    </source>
</reference>
<dbReference type="Proteomes" id="UP000593579">
    <property type="component" value="Unassembled WGS sequence"/>
</dbReference>
<accession>A0A7J9BF80</accession>
<dbReference type="EMBL" id="JABEZY010000002">
    <property type="protein sequence ID" value="MBA0734539.1"/>
    <property type="molecule type" value="Genomic_DNA"/>
</dbReference>
<organism evidence="1 2">
    <name type="scientific">Gossypium gossypioides</name>
    <name type="common">Mexican cotton</name>
    <name type="synonym">Selera gossypioides</name>
    <dbReference type="NCBI Taxonomy" id="34282"/>
    <lineage>
        <taxon>Eukaryota</taxon>
        <taxon>Viridiplantae</taxon>
        <taxon>Streptophyta</taxon>
        <taxon>Embryophyta</taxon>
        <taxon>Tracheophyta</taxon>
        <taxon>Spermatophyta</taxon>
        <taxon>Magnoliopsida</taxon>
        <taxon>eudicotyledons</taxon>
        <taxon>Gunneridae</taxon>
        <taxon>Pentapetalae</taxon>
        <taxon>rosids</taxon>
        <taxon>malvids</taxon>
        <taxon>Malvales</taxon>
        <taxon>Malvaceae</taxon>
        <taxon>Malvoideae</taxon>
        <taxon>Gossypium</taxon>
    </lineage>
</organism>
<keyword evidence="2" id="KW-1185">Reference proteome</keyword>
<name>A0A7J9BF80_GOSGO</name>